<proteinExistence type="predicted"/>
<accession>A0ABR6KSB6</accession>
<dbReference type="EMBL" id="JACHOC010000010">
    <property type="protein sequence ID" value="MBB4624399.1"/>
    <property type="molecule type" value="Genomic_DNA"/>
</dbReference>
<evidence type="ECO:0000313" key="2">
    <source>
        <dbReference type="Proteomes" id="UP000533637"/>
    </source>
</evidence>
<protein>
    <submittedName>
        <fullName evidence="1">Uncharacterized protein</fullName>
    </submittedName>
</protein>
<comment type="caution">
    <text evidence="1">The sequence shown here is derived from an EMBL/GenBank/DDBJ whole genome shotgun (WGS) entry which is preliminary data.</text>
</comment>
<name>A0ABR6KSB6_9BACT</name>
<evidence type="ECO:0000313" key="1">
    <source>
        <dbReference type="EMBL" id="MBB4624399.1"/>
    </source>
</evidence>
<organism evidence="1 2">
    <name type="scientific">Parabacteroides faecis</name>
    <dbReference type="NCBI Taxonomy" id="1217282"/>
    <lineage>
        <taxon>Bacteria</taxon>
        <taxon>Pseudomonadati</taxon>
        <taxon>Bacteroidota</taxon>
        <taxon>Bacteroidia</taxon>
        <taxon>Bacteroidales</taxon>
        <taxon>Tannerellaceae</taxon>
        <taxon>Parabacteroides</taxon>
    </lineage>
</organism>
<dbReference type="Proteomes" id="UP000533637">
    <property type="component" value="Unassembled WGS sequence"/>
</dbReference>
<keyword evidence="2" id="KW-1185">Reference proteome</keyword>
<sequence>MYFLITLVKFTVFNCLFENNITNVVECYI</sequence>
<reference evidence="1 2" key="1">
    <citation type="submission" date="2020-08" db="EMBL/GenBank/DDBJ databases">
        <title>Genomic Encyclopedia of Type Strains, Phase IV (KMG-IV): sequencing the most valuable type-strain genomes for metagenomic binning, comparative biology and taxonomic classification.</title>
        <authorList>
            <person name="Goeker M."/>
        </authorList>
    </citation>
    <scope>NUCLEOTIDE SEQUENCE [LARGE SCALE GENOMIC DNA]</scope>
    <source>
        <strain evidence="1 2">DSM 102983</strain>
    </source>
</reference>
<gene>
    <name evidence="1" type="ORF">GGQ57_004330</name>
</gene>